<keyword evidence="2" id="KW-1185">Reference proteome</keyword>
<dbReference type="Pfam" id="PF15862">
    <property type="entry name" value="Coilin_N"/>
    <property type="match status" value="1"/>
</dbReference>
<protein>
    <submittedName>
        <fullName evidence="3">Uncharacterized protein LOC105364288</fullName>
    </submittedName>
</protein>
<sequence length="380" mass="44070">MRKNLRVKMDFSQIFQDARQLSWVYIDSTKIFYVYQFAEHVRRIFEIKKPFHFVSKHEEMYLFLPLQEDIRILENNDTVIIVPGTGIVDSCETNDEEESLQRKQNGFATPVILEENETITTSDKFYTLTSSINNTDESLKDDNISTASILSKKKRIRKKRQKKFVTLSPENEVSYTEYSGKKPKIIDSVLISSGKHIRFKNLDDEDTASETKHSIQENQVNYEGTNKQIVNGHLNALLNLRQSSTPITFGYTKIKNKVKPEVIKEHSLHLSKPEKTNDNENSNENITCNNIISFMVYRMENDYTPQLSDVIIAKILSYDATKLQYTLKILRGKDQLQEPEGKFSLPKDEECTNAEDTDIVTFNKSELIDLKIVTDYEKSF</sequence>
<reference evidence="3" key="1">
    <citation type="submission" date="2025-08" db="UniProtKB">
        <authorList>
            <consortium name="RefSeq"/>
        </authorList>
    </citation>
    <scope>IDENTIFICATION</scope>
</reference>
<dbReference type="Proteomes" id="UP000695007">
    <property type="component" value="Unplaced"/>
</dbReference>
<organism evidence="2 3">
    <name type="scientific">Ceratosolen solmsi marchali</name>
    <dbReference type="NCBI Taxonomy" id="326594"/>
    <lineage>
        <taxon>Eukaryota</taxon>
        <taxon>Metazoa</taxon>
        <taxon>Ecdysozoa</taxon>
        <taxon>Arthropoda</taxon>
        <taxon>Hexapoda</taxon>
        <taxon>Insecta</taxon>
        <taxon>Pterygota</taxon>
        <taxon>Neoptera</taxon>
        <taxon>Endopterygota</taxon>
        <taxon>Hymenoptera</taxon>
        <taxon>Apocrita</taxon>
        <taxon>Proctotrupomorpha</taxon>
        <taxon>Chalcidoidea</taxon>
        <taxon>Agaonidae</taxon>
        <taxon>Agaoninae</taxon>
        <taxon>Ceratosolen</taxon>
    </lineage>
</organism>
<dbReference type="RefSeq" id="XP_011500480.1">
    <property type="nucleotide sequence ID" value="XM_011502178.1"/>
</dbReference>
<dbReference type="InterPro" id="IPR031722">
    <property type="entry name" value="Coilin_N"/>
</dbReference>
<dbReference type="AlphaFoldDB" id="A0AAJ6YLW4"/>
<proteinExistence type="predicted"/>
<dbReference type="GeneID" id="105364288"/>
<gene>
    <name evidence="3" type="primary">LOC105364288</name>
</gene>
<accession>A0AAJ6YLW4</accession>
<evidence type="ECO:0000313" key="3">
    <source>
        <dbReference type="RefSeq" id="XP_011500480.1"/>
    </source>
</evidence>
<evidence type="ECO:0000259" key="1">
    <source>
        <dbReference type="Pfam" id="PF15862"/>
    </source>
</evidence>
<evidence type="ECO:0000313" key="2">
    <source>
        <dbReference type="Proteomes" id="UP000695007"/>
    </source>
</evidence>
<feature type="domain" description="Coilin N-terminal" evidence="1">
    <location>
        <begin position="9"/>
        <end position="163"/>
    </location>
</feature>
<dbReference type="KEGG" id="csol:105364288"/>
<name>A0AAJ6YLW4_9HYME</name>